<keyword evidence="1" id="KW-0812">Transmembrane</keyword>
<dbReference type="AlphaFoldDB" id="A0A7S2EG55"/>
<name>A0A7S2EG55_9STRA</name>
<organism evidence="2">
    <name type="scientific">Ditylum brightwellii</name>
    <dbReference type="NCBI Taxonomy" id="49249"/>
    <lineage>
        <taxon>Eukaryota</taxon>
        <taxon>Sar</taxon>
        <taxon>Stramenopiles</taxon>
        <taxon>Ochrophyta</taxon>
        <taxon>Bacillariophyta</taxon>
        <taxon>Mediophyceae</taxon>
        <taxon>Lithodesmiophycidae</taxon>
        <taxon>Lithodesmiales</taxon>
        <taxon>Lithodesmiaceae</taxon>
        <taxon>Ditylum</taxon>
    </lineage>
</organism>
<protein>
    <submittedName>
        <fullName evidence="2">Uncharacterized protein</fullName>
    </submittedName>
</protein>
<keyword evidence="1" id="KW-1133">Transmembrane helix</keyword>
<proteinExistence type="predicted"/>
<sequence length="136" mass="15092">MAAASGALLLSGRLLRVSEDTDTLSRDEIESSGRILAPTASFVSASSSVDNSYFSSSFVSPTPSPHPKLRGDESGSGFYDHLWSLPPNQAPPVPRQEATIHPVETHPPFKKFQTNWFYWVPFLTFWVGFMILTLLY</sequence>
<evidence type="ECO:0000256" key="1">
    <source>
        <dbReference type="SAM" id="Phobius"/>
    </source>
</evidence>
<feature type="transmembrane region" description="Helical" evidence="1">
    <location>
        <begin position="116"/>
        <end position="135"/>
    </location>
</feature>
<reference evidence="2" key="1">
    <citation type="submission" date="2021-01" db="EMBL/GenBank/DDBJ databases">
        <authorList>
            <person name="Corre E."/>
            <person name="Pelletier E."/>
            <person name="Niang G."/>
            <person name="Scheremetjew M."/>
            <person name="Finn R."/>
            <person name="Kale V."/>
            <person name="Holt S."/>
            <person name="Cochrane G."/>
            <person name="Meng A."/>
            <person name="Brown T."/>
            <person name="Cohen L."/>
        </authorList>
    </citation>
    <scope>NUCLEOTIDE SEQUENCE</scope>
    <source>
        <strain evidence="2">Pop2</strain>
    </source>
</reference>
<keyword evidence="1" id="KW-0472">Membrane</keyword>
<evidence type="ECO:0000313" key="2">
    <source>
        <dbReference type="EMBL" id="CAD9333307.1"/>
    </source>
</evidence>
<gene>
    <name evidence="2" type="ORF">DBRI1063_LOCUS12740</name>
</gene>
<accession>A0A7S2EG55</accession>
<dbReference type="EMBL" id="HBGN01019994">
    <property type="protein sequence ID" value="CAD9333307.1"/>
    <property type="molecule type" value="Transcribed_RNA"/>
</dbReference>